<dbReference type="Gene3D" id="3.90.550.10">
    <property type="entry name" value="Spore Coat Polysaccharide Biosynthesis Protein SpsA, Chain A"/>
    <property type="match status" value="1"/>
</dbReference>
<dbReference type="GO" id="GO:0035269">
    <property type="term" value="P:protein O-linked glycosylation via mannose"/>
    <property type="evidence" value="ECO:0007669"/>
    <property type="project" value="TreeGrafter"/>
</dbReference>
<comment type="cofactor">
    <cofactor evidence="2">
        <name>Mn(2+)</name>
        <dbReference type="ChEBI" id="CHEBI:29035"/>
    </cofactor>
</comment>
<evidence type="ECO:0000256" key="4">
    <source>
        <dbReference type="ARBA" id="ARBA00004240"/>
    </source>
</evidence>
<organism evidence="15">
    <name type="scientific">Ostreococcus mediterraneus</name>
    <dbReference type="NCBI Taxonomy" id="1486918"/>
    <lineage>
        <taxon>Eukaryota</taxon>
        <taxon>Viridiplantae</taxon>
        <taxon>Chlorophyta</taxon>
        <taxon>Mamiellophyceae</taxon>
        <taxon>Mamiellales</taxon>
        <taxon>Bathycoccaceae</taxon>
        <taxon>Ostreococcus</taxon>
    </lineage>
</organism>
<comment type="subcellular location">
    <subcellularLocation>
        <location evidence="4 13">Endoplasmic reticulum</location>
    </subcellularLocation>
</comment>
<name>A0A7S0PNS2_9CHLO</name>
<feature type="domain" description="Glycosyltransferase 2-like" evidence="14">
    <location>
        <begin position="15"/>
        <end position="190"/>
    </location>
</feature>
<dbReference type="PANTHER" id="PTHR43398:SF1">
    <property type="entry name" value="DOLICHOL-PHOSPHATE MANNOSYLTRANSFERASE SUBUNIT 1"/>
    <property type="match status" value="1"/>
</dbReference>
<keyword evidence="12" id="KW-0464">Manganese</keyword>
<evidence type="ECO:0000256" key="7">
    <source>
        <dbReference type="ARBA" id="ARBA00022676"/>
    </source>
</evidence>
<dbReference type="Pfam" id="PF00535">
    <property type="entry name" value="Glycos_transf_2"/>
    <property type="match status" value="1"/>
</dbReference>
<keyword evidence="10 13" id="KW-0256">Endoplasmic reticulum</keyword>
<comment type="cofactor">
    <cofactor evidence="1">
        <name>Ca(2+)</name>
        <dbReference type="ChEBI" id="CHEBI:29108"/>
    </cofactor>
</comment>
<reference evidence="15" key="1">
    <citation type="submission" date="2021-01" db="EMBL/GenBank/DDBJ databases">
        <authorList>
            <person name="Corre E."/>
            <person name="Pelletier E."/>
            <person name="Niang G."/>
            <person name="Scheremetjew M."/>
            <person name="Finn R."/>
            <person name="Kale V."/>
            <person name="Holt S."/>
            <person name="Cochrane G."/>
            <person name="Meng A."/>
            <person name="Brown T."/>
            <person name="Cohen L."/>
        </authorList>
    </citation>
    <scope>NUCLEOTIDE SEQUENCE</scope>
    <source>
        <strain evidence="15">Clade-D-RCC2572</strain>
    </source>
</reference>
<evidence type="ECO:0000256" key="1">
    <source>
        <dbReference type="ARBA" id="ARBA00001913"/>
    </source>
</evidence>
<keyword evidence="8 13" id="KW-0808">Transferase</keyword>
<evidence type="ECO:0000313" key="15">
    <source>
        <dbReference type="EMBL" id="CAD8582959.1"/>
    </source>
</evidence>
<sequence>MARASTSTSKDVTVSIIVPTYNERQNIGTLYVLIRDAERACNARGMGERWEIIVVDDNSPDGTSEVVRALQKAYDDEDLVLRARAGKLGLGTAYAHGLAVARGTEAIIMDADLSHDPKFIGEFLRLRREHGYDVVSGTRYAPGGGVVGWDTRRKLTSRGANYLAKVLLAPGASDLTGSFRLYTKPVLEELVRAVKSKGYVFQMEIIVRAKAMGFSVGEVPISFVDRVYGESKLGAAEIVAYLKGLIRLFFTV</sequence>
<dbReference type="CDD" id="cd06442">
    <property type="entry name" value="DPM1_like"/>
    <property type="match status" value="1"/>
</dbReference>
<dbReference type="GO" id="GO:0006066">
    <property type="term" value="P:alcohol metabolic process"/>
    <property type="evidence" value="ECO:0007669"/>
    <property type="project" value="UniProtKB-ARBA"/>
</dbReference>
<proteinExistence type="inferred from homology"/>
<evidence type="ECO:0000256" key="2">
    <source>
        <dbReference type="ARBA" id="ARBA00001936"/>
    </source>
</evidence>
<gene>
    <name evidence="15" type="ORF">OMED0929_LOCUS4132</name>
</gene>
<evidence type="ECO:0000256" key="12">
    <source>
        <dbReference type="ARBA" id="ARBA00023211"/>
    </source>
</evidence>
<evidence type="ECO:0000256" key="13">
    <source>
        <dbReference type="RuleBase" id="RU365083"/>
    </source>
</evidence>
<evidence type="ECO:0000256" key="3">
    <source>
        <dbReference type="ARBA" id="ARBA00001946"/>
    </source>
</evidence>
<comment type="pathway">
    <text evidence="5 13">Protein modification; protein glycosylation.</text>
</comment>
<dbReference type="InterPro" id="IPR001173">
    <property type="entry name" value="Glyco_trans_2-like"/>
</dbReference>
<dbReference type="GO" id="GO:0006506">
    <property type="term" value="P:GPI anchor biosynthetic process"/>
    <property type="evidence" value="ECO:0007669"/>
    <property type="project" value="TreeGrafter"/>
</dbReference>
<comment type="function">
    <text evidence="13">Transfers mannose from GDP-mannose to dolichol monophosphate to form dolichol phosphate mannose (Dol-P-Man) which is the mannosyl donor in pathways leading to N-glycosylation, glycosyl phosphatidylinositol membrane anchoring, and O-mannosylation of proteins.</text>
</comment>
<dbReference type="EMBL" id="HBEW01004927">
    <property type="protein sequence ID" value="CAD8582959.1"/>
    <property type="molecule type" value="Transcribed_RNA"/>
</dbReference>
<dbReference type="GO" id="GO:0006488">
    <property type="term" value="P:dolichol-linked oligosaccharide biosynthetic process"/>
    <property type="evidence" value="ECO:0007669"/>
    <property type="project" value="TreeGrafter"/>
</dbReference>
<evidence type="ECO:0000256" key="11">
    <source>
        <dbReference type="ARBA" id="ARBA00022842"/>
    </source>
</evidence>
<keyword evidence="9" id="KW-0479">Metal-binding</keyword>
<evidence type="ECO:0000259" key="14">
    <source>
        <dbReference type="Pfam" id="PF00535"/>
    </source>
</evidence>
<comment type="similarity">
    <text evidence="6 13">Belongs to the glycosyltransferase 2 family.</text>
</comment>
<dbReference type="SUPFAM" id="SSF53448">
    <property type="entry name" value="Nucleotide-diphospho-sugar transferases"/>
    <property type="match status" value="1"/>
</dbReference>
<accession>A0A7S0PNS2</accession>
<evidence type="ECO:0000256" key="9">
    <source>
        <dbReference type="ARBA" id="ARBA00022723"/>
    </source>
</evidence>
<keyword evidence="7 13" id="KW-0328">Glycosyltransferase</keyword>
<dbReference type="EC" id="2.4.1.83" evidence="13"/>
<dbReference type="GO" id="GO:0006720">
    <property type="term" value="P:isoprenoid metabolic process"/>
    <property type="evidence" value="ECO:0007669"/>
    <property type="project" value="UniProtKB-ARBA"/>
</dbReference>
<dbReference type="PANTHER" id="PTHR43398">
    <property type="entry name" value="DOLICHOL-PHOSPHATE MANNOSYLTRANSFERASE SUBUNIT 1"/>
    <property type="match status" value="1"/>
</dbReference>
<evidence type="ECO:0000256" key="8">
    <source>
        <dbReference type="ARBA" id="ARBA00022679"/>
    </source>
</evidence>
<comment type="catalytic activity">
    <reaction evidence="13">
        <text>a di-trans,poly-cis-dolichyl phosphate + GDP-alpha-D-mannose = a di-trans,poly-cis-dolichyl beta-D-mannosyl phosphate + GDP</text>
        <dbReference type="Rhea" id="RHEA:21184"/>
        <dbReference type="Rhea" id="RHEA-COMP:19498"/>
        <dbReference type="Rhea" id="RHEA-COMP:19501"/>
        <dbReference type="ChEBI" id="CHEBI:57527"/>
        <dbReference type="ChEBI" id="CHEBI:57683"/>
        <dbReference type="ChEBI" id="CHEBI:58189"/>
        <dbReference type="ChEBI" id="CHEBI:58211"/>
    </reaction>
</comment>
<dbReference type="GO" id="GO:0005789">
    <property type="term" value="C:endoplasmic reticulum membrane"/>
    <property type="evidence" value="ECO:0007669"/>
    <property type="project" value="TreeGrafter"/>
</dbReference>
<comment type="subunit">
    <text evidence="13">Component of the dolichol-phosphate mannose (DPM) synthase complex.</text>
</comment>
<evidence type="ECO:0000256" key="6">
    <source>
        <dbReference type="ARBA" id="ARBA00006739"/>
    </source>
</evidence>
<dbReference type="GO" id="GO:0004582">
    <property type="term" value="F:dolichyl-phosphate beta-D-mannosyltransferase activity"/>
    <property type="evidence" value="ECO:0007669"/>
    <property type="project" value="UniProtKB-UniRule"/>
</dbReference>
<dbReference type="AlphaFoldDB" id="A0A7S0PNS2"/>
<protein>
    <recommendedName>
        <fullName evidence="13">Dolichol-phosphate mannosyltransferase subunit 1</fullName>
        <ecNumber evidence="13">2.4.1.83</ecNumber>
    </recommendedName>
</protein>
<dbReference type="UniPathway" id="UPA00378"/>
<keyword evidence="11" id="KW-0460">Magnesium</keyword>
<dbReference type="FunFam" id="3.90.550.10:FF:000036">
    <property type="entry name" value="Dolichol-phosphate mannosyltransferase subunit 1"/>
    <property type="match status" value="1"/>
</dbReference>
<comment type="cofactor">
    <cofactor evidence="3">
        <name>Mg(2+)</name>
        <dbReference type="ChEBI" id="CHEBI:18420"/>
    </cofactor>
</comment>
<dbReference type="InterPro" id="IPR039528">
    <property type="entry name" value="DPM1-like"/>
</dbReference>
<dbReference type="InterPro" id="IPR029044">
    <property type="entry name" value="Nucleotide-diphossugar_trans"/>
</dbReference>
<evidence type="ECO:0000256" key="10">
    <source>
        <dbReference type="ARBA" id="ARBA00022824"/>
    </source>
</evidence>
<evidence type="ECO:0000256" key="5">
    <source>
        <dbReference type="ARBA" id="ARBA00004922"/>
    </source>
</evidence>
<dbReference type="GO" id="GO:0046872">
    <property type="term" value="F:metal ion binding"/>
    <property type="evidence" value="ECO:0007669"/>
    <property type="project" value="UniProtKB-KW"/>
</dbReference>